<dbReference type="Proteomes" id="UP000008237">
    <property type="component" value="Unassembled WGS sequence"/>
</dbReference>
<organism evidence="3">
    <name type="scientific">Harpegnathos saltator</name>
    <name type="common">Jerdon's jumping ant</name>
    <dbReference type="NCBI Taxonomy" id="610380"/>
    <lineage>
        <taxon>Eukaryota</taxon>
        <taxon>Metazoa</taxon>
        <taxon>Ecdysozoa</taxon>
        <taxon>Arthropoda</taxon>
        <taxon>Hexapoda</taxon>
        <taxon>Insecta</taxon>
        <taxon>Pterygota</taxon>
        <taxon>Neoptera</taxon>
        <taxon>Endopterygota</taxon>
        <taxon>Hymenoptera</taxon>
        <taxon>Apocrita</taxon>
        <taxon>Aculeata</taxon>
        <taxon>Formicoidea</taxon>
        <taxon>Formicidae</taxon>
        <taxon>Ponerinae</taxon>
        <taxon>Ponerini</taxon>
        <taxon>Harpegnathos</taxon>
    </lineage>
</organism>
<protein>
    <submittedName>
        <fullName evidence="2">Uncharacterized protein</fullName>
    </submittedName>
</protein>
<dbReference type="AlphaFoldDB" id="E2C918"/>
<feature type="region of interest" description="Disordered" evidence="1">
    <location>
        <begin position="24"/>
        <end position="51"/>
    </location>
</feature>
<dbReference type="EMBL" id="GL453768">
    <property type="protein sequence ID" value="EFN75554.1"/>
    <property type="molecule type" value="Genomic_DNA"/>
</dbReference>
<keyword evidence="3" id="KW-1185">Reference proteome</keyword>
<sequence length="112" mass="12240">MQLSGKLKRPISSSKLCDLQHKIDLRKGGNSHDIQRQAGASESNDPPLSLENYRDSARVRGCHWQRVDEIDESHLALPEDELGPGPGPNCGIARLSVRRPEASSAKEGLSSE</sequence>
<proteinExistence type="predicted"/>
<gene>
    <name evidence="2" type="ORF">EAI_11838</name>
</gene>
<accession>E2C918</accession>
<evidence type="ECO:0000313" key="2">
    <source>
        <dbReference type="EMBL" id="EFN75554.1"/>
    </source>
</evidence>
<dbReference type="InParanoid" id="E2C918"/>
<name>E2C918_HARSA</name>
<evidence type="ECO:0000313" key="3">
    <source>
        <dbReference type="Proteomes" id="UP000008237"/>
    </source>
</evidence>
<reference evidence="2 3" key="1">
    <citation type="journal article" date="2010" name="Science">
        <title>Genomic comparison of the ants Camponotus floridanus and Harpegnathos saltator.</title>
        <authorList>
            <person name="Bonasio R."/>
            <person name="Zhang G."/>
            <person name="Ye C."/>
            <person name="Mutti N.S."/>
            <person name="Fang X."/>
            <person name="Qin N."/>
            <person name="Donahue G."/>
            <person name="Yang P."/>
            <person name="Li Q."/>
            <person name="Li C."/>
            <person name="Zhang P."/>
            <person name="Huang Z."/>
            <person name="Berger S.L."/>
            <person name="Reinberg D."/>
            <person name="Wang J."/>
            <person name="Liebig J."/>
        </authorList>
    </citation>
    <scope>NUCLEOTIDE SEQUENCE [LARGE SCALE GENOMIC DNA]</scope>
    <source>
        <strain evidence="2 3">R22 G/1</strain>
    </source>
</reference>
<evidence type="ECO:0000256" key="1">
    <source>
        <dbReference type="SAM" id="MobiDB-lite"/>
    </source>
</evidence>